<reference evidence="4 5" key="1">
    <citation type="submission" date="2019-08" db="EMBL/GenBank/DDBJ databases">
        <title>Genomes of Antarctic Bizionia species.</title>
        <authorList>
            <person name="Bowman J.P."/>
        </authorList>
    </citation>
    <scope>NUCLEOTIDE SEQUENCE [LARGE SCALE GENOMIC DNA]</scope>
    <source>
        <strain evidence="4 5">HFD</strain>
    </source>
</reference>
<dbReference type="Pfam" id="PF02397">
    <property type="entry name" value="Bac_transf"/>
    <property type="match status" value="1"/>
</dbReference>
<comment type="similarity">
    <text evidence="1">Belongs to the bacterial sugar transferase family.</text>
</comment>
<keyword evidence="4" id="KW-0808">Transferase</keyword>
<sequence>MPNELQSYKHIKRVADVFSATLLLVILWWCILVLIIIASIDTKSYGVFKQTRVGRFKLKFTIFKIKTVQNNGEISKIGAFLRRSKLDELPQLLNIIIGEMSCVGPRPDVPGFADELIGDEEIILSVRPGITGPATVYFRNEEALLAKQQDPRQYNATVIWPKKIELNIKYVHELSFRKDIYYLVNTFFKL</sequence>
<evidence type="ECO:0000256" key="2">
    <source>
        <dbReference type="SAM" id="Phobius"/>
    </source>
</evidence>
<keyword evidence="2" id="KW-0812">Transmembrane</keyword>
<dbReference type="RefSeq" id="WP_148369886.1">
    <property type="nucleotide sequence ID" value="NZ_VSKM01000007.1"/>
</dbReference>
<dbReference type="Proteomes" id="UP000323324">
    <property type="component" value="Unassembled WGS sequence"/>
</dbReference>
<keyword evidence="5" id="KW-1185">Reference proteome</keyword>
<accession>A0A8H2QF69</accession>
<dbReference type="AlphaFoldDB" id="A0A8H2QF69"/>
<dbReference type="PANTHER" id="PTHR30576">
    <property type="entry name" value="COLANIC BIOSYNTHESIS UDP-GLUCOSE LIPID CARRIER TRANSFERASE"/>
    <property type="match status" value="1"/>
</dbReference>
<keyword evidence="2" id="KW-0472">Membrane</keyword>
<dbReference type="PANTHER" id="PTHR30576:SF20">
    <property type="entry name" value="QUINOVOSAMINEPHOSPHOTRANSFERAE-RELATED"/>
    <property type="match status" value="1"/>
</dbReference>
<organism evidence="4 5">
    <name type="scientific">Bizionia saleffrena</name>
    <dbReference type="NCBI Taxonomy" id="291189"/>
    <lineage>
        <taxon>Bacteria</taxon>
        <taxon>Pseudomonadati</taxon>
        <taxon>Bacteroidota</taxon>
        <taxon>Flavobacteriia</taxon>
        <taxon>Flavobacteriales</taxon>
        <taxon>Flavobacteriaceae</taxon>
        <taxon>Bizionia</taxon>
    </lineage>
</organism>
<proteinExistence type="inferred from homology"/>
<evidence type="ECO:0000256" key="1">
    <source>
        <dbReference type="ARBA" id="ARBA00006464"/>
    </source>
</evidence>
<dbReference type="InterPro" id="IPR003362">
    <property type="entry name" value="Bact_transf"/>
</dbReference>
<evidence type="ECO:0000313" key="5">
    <source>
        <dbReference type="Proteomes" id="UP000323324"/>
    </source>
</evidence>
<dbReference type="GO" id="GO:0016780">
    <property type="term" value="F:phosphotransferase activity, for other substituted phosphate groups"/>
    <property type="evidence" value="ECO:0007669"/>
    <property type="project" value="TreeGrafter"/>
</dbReference>
<name>A0A8H2QF69_9FLAO</name>
<comment type="caution">
    <text evidence="4">The sequence shown here is derived from an EMBL/GenBank/DDBJ whole genome shotgun (WGS) entry which is preliminary data.</text>
</comment>
<feature type="domain" description="Bacterial sugar transferase" evidence="3">
    <location>
        <begin position="12"/>
        <end position="189"/>
    </location>
</feature>
<protein>
    <submittedName>
        <fullName evidence="4">Sugar transferase</fullName>
    </submittedName>
</protein>
<evidence type="ECO:0000313" key="4">
    <source>
        <dbReference type="EMBL" id="TYB74202.1"/>
    </source>
</evidence>
<gene>
    <name evidence="4" type="ORF">ES676_08450</name>
</gene>
<feature type="transmembrane region" description="Helical" evidence="2">
    <location>
        <begin position="20"/>
        <end position="40"/>
    </location>
</feature>
<keyword evidence="2" id="KW-1133">Transmembrane helix</keyword>
<dbReference type="EMBL" id="VSKM01000007">
    <property type="protein sequence ID" value="TYB74202.1"/>
    <property type="molecule type" value="Genomic_DNA"/>
</dbReference>
<evidence type="ECO:0000259" key="3">
    <source>
        <dbReference type="Pfam" id="PF02397"/>
    </source>
</evidence>